<evidence type="ECO:0000256" key="19">
    <source>
        <dbReference type="ARBA" id="ARBA00023257"/>
    </source>
</evidence>
<dbReference type="SUPFAM" id="SSF111006">
    <property type="entry name" value="Dystroglycan, domain 2"/>
    <property type="match status" value="1"/>
</dbReference>
<dbReference type="Proteomes" id="UP000297703">
    <property type="component" value="Unassembled WGS sequence"/>
</dbReference>
<keyword evidence="19" id="KW-0628">Postsynaptic cell membrane</keyword>
<keyword evidence="18" id="KW-0539">Nucleus</keyword>
<evidence type="ECO:0000256" key="7">
    <source>
        <dbReference type="ARBA" id="ARBA00022490"/>
    </source>
</evidence>
<dbReference type="InterPro" id="IPR015919">
    <property type="entry name" value="Cadherin-like_sf"/>
</dbReference>
<evidence type="ECO:0000256" key="8">
    <source>
        <dbReference type="ARBA" id="ARBA00022525"/>
    </source>
</evidence>
<dbReference type="PANTHER" id="PTHR21559">
    <property type="entry name" value="DYSTROGLYCAN-RELATED"/>
    <property type="match status" value="1"/>
</dbReference>
<dbReference type="GO" id="GO:0045211">
    <property type="term" value="C:postsynaptic membrane"/>
    <property type="evidence" value="ECO:0007669"/>
    <property type="project" value="UniProtKB-SubCell"/>
</dbReference>
<reference evidence="29 30" key="2">
    <citation type="submission" date="2019-04" db="EMBL/GenBank/DDBJ databases">
        <title>The genome sequence of big-headed turtle.</title>
        <authorList>
            <person name="Gong S."/>
        </authorList>
    </citation>
    <scope>NUCLEOTIDE SEQUENCE [LARGE SCALE GENOMIC DNA]</scope>
    <source>
        <strain evidence="29">DO16091913</strain>
        <tissue evidence="29">Muscle</tissue>
    </source>
</reference>
<organism evidence="29 30">
    <name type="scientific">Platysternon megacephalum</name>
    <name type="common">big-headed turtle</name>
    <dbReference type="NCBI Taxonomy" id="55544"/>
    <lineage>
        <taxon>Eukaryota</taxon>
        <taxon>Metazoa</taxon>
        <taxon>Chordata</taxon>
        <taxon>Craniata</taxon>
        <taxon>Vertebrata</taxon>
        <taxon>Euteleostomi</taxon>
        <taxon>Archelosauria</taxon>
        <taxon>Testudinata</taxon>
        <taxon>Testudines</taxon>
        <taxon>Cryptodira</taxon>
        <taxon>Durocryptodira</taxon>
        <taxon>Testudinoidea</taxon>
        <taxon>Platysternidae</taxon>
        <taxon>Platysternon</taxon>
    </lineage>
</organism>
<evidence type="ECO:0000256" key="27">
    <source>
        <dbReference type="SAM" id="Phobius"/>
    </source>
</evidence>
<feature type="transmembrane region" description="Helical" evidence="27">
    <location>
        <begin position="1111"/>
        <end position="1132"/>
    </location>
</feature>
<evidence type="ECO:0000256" key="20">
    <source>
        <dbReference type="ARBA" id="ARBA00023567"/>
    </source>
</evidence>
<dbReference type="Gene3D" id="3.30.70.1040">
    <property type="entry name" value="Dystroglycan, domain 2"/>
    <property type="match status" value="1"/>
</dbReference>
<evidence type="ECO:0000256" key="26">
    <source>
        <dbReference type="SAM" id="MobiDB-lite"/>
    </source>
</evidence>
<evidence type="ECO:0000256" key="16">
    <source>
        <dbReference type="ARBA" id="ARBA00023180"/>
    </source>
</evidence>
<keyword evidence="10 27" id="KW-0812">Transmembrane</keyword>
<protein>
    <recommendedName>
        <fullName evidence="22">Dystroglycan 1</fullName>
    </recommendedName>
    <alternativeName>
        <fullName evidence="24">Dystroglycan</fullName>
    </alternativeName>
    <alternativeName>
        <fullName evidence="23">Dystrophin-associated glycoprotein 1</fullName>
    </alternativeName>
</protein>
<keyword evidence="17" id="KW-0206">Cytoskeleton</keyword>
<keyword evidence="30" id="KW-1185">Reference proteome</keyword>
<evidence type="ECO:0000256" key="24">
    <source>
        <dbReference type="ARBA" id="ARBA00031034"/>
    </source>
</evidence>
<evidence type="ECO:0000256" key="14">
    <source>
        <dbReference type="ARBA" id="ARBA00023136"/>
    </source>
</evidence>
<dbReference type="GO" id="GO:0005654">
    <property type="term" value="C:nucleoplasm"/>
    <property type="evidence" value="ECO:0007669"/>
    <property type="project" value="UniProtKB-SubCell"/>
</dbReference>
<comment type="caution">
    <text evidence="29">The sequence shown here is derived from an EMBL/GenBank/DDBJ whole genome shotgun (WGS) entry which is preliminary data.</text>
</comment>
<dbReference type="InterPro" id="IPR006644">
    <property type="entry name" value="Cadg"/>
</dbReference>
<comment type="function">
    <text evidence="21">Transmembrane protein that plays important roles in connecting the extracellular matrix to the cytoskeleton. Acts as a cell adhesion receptor in both muscle and non-muscle tissues. Receptor for both DMD and UTRN and, through these interactions, scaffolds axin to the cytoskeleton. Also functions in cell adhesion-mediated signaling and implicated in cell polarity.</text>
</comment>
<reference evidence="29 30" key="1">
    <citation type="submission" date="2019-04" db="EMBL/GenBank/DDBJ databases">
        <title>Draft genome of the big-headed turtle Platysternon megacephalum.</title>
        <authorList>
            <person name="Gong S."/>
        </authorList>
    </citation>
    <scope>NUCLEOTIDE SEQUENCE [LARGE SCALE GENOMIC DNA]</scope>
    <source>
        <strain evidence="29">DO16091913</strain>
        <tissue evidence="29">Muscle</tissue>
    </source>
</reference>
<dbReference type="GO" id="GO:0021675">
    <property type="term" value="P:nerve development"/>
    <property type="evidence" value="ECO:0007669"/>
    <property type="project" value="TreeGrafter"/>
</dbReference>
<keyword evidence="15" id="KW-1015">Disulfide bond</keyword>
<evidence type="ECO:0000256" key="4">
    <source>
        <dbReference type="ARBA" id="ARBA00004251"/>
    </source>
</evidence>
<evidence type="ECO:0000256" key="12">
    <source>
        <dbReference type="ARBA" id="ARBA00022989"/>
    </source>
</evidence>
<dbReference type="STRING" id="55544.A0A4D9DWF8"/>
<dbReference type="InterPro" id="IPR027468">
    <property type="entry name" value="Alpha-dystroglycan_domain_2"/>
</dbReference>
<dbReference type="GO" id="GO:0042383">
    <property type="term" value="C:sarcolemma"/>
    <property type="evidence" value="ECO:0007669"/>
    <property type="project" value="UniProtKB-SubCell"/>
</dbReference>
<keyword evidence="13" id="KW-0770">Synapse</keyword>
<keyword evidence="16" id="KW-0325">Glycoprotein</keyword>
<evidence type="ECO:0000256" key="22">
    <source>
        <dbReference type="ARBA" id="ARBA00026224"/>
    </source>
</evidence>
<dbReference type="GO" id="GO:0007411">
    <property type="term" value="P:axon guidance"/>
    <property type="evidence" value="ECO:0007669"/>
    <property type="project" value="TreeGrafter"/>
</dbReference>
<accession>A0A4D9DWF8</accession>
<dbReference type="InterPro" id="IPR013783">
    <property type="entry name" value="Ig-like_fold"/>
</dbReference>
<name>A0A4D9DWF8_9SAUR</name>
<evidence type="ECO:0000256" key="25">
    <source>
        <dbReference type="ARBA" id="ARBA00034100"/>
    </source>
</evidence>
<dbReference type="InterPro" id="IPR030398">
    <property type="entry name" value="SEA_DG_dom"/>
</dbReference>
<dbReference type="GO" id="GO:0016011">
    <property type="term" value="C:dystroglycan complex"/>
    <property type="evidence" value="ECO:0007669"/>
    <property type="project" value="TreeGrafter"/>
</dbReference>
<evidence type="ECO:0000256" key="15">
    <source>
        <dbReference type="ARBA" id="ARBA00023157"/>
    </source>
</evidence>
<dbReference type="GO" id="GO:0016203">
    <property type="term" value="P:muscle attachment"/>
    <property type="evidence" value="ECO:0007669"/>
    <property type="project" value="TreeGrafter"/>
</dbReference>
<evidence type="ECO:0000313" key="29">
    <source>
        <dbReference type="EMBL" id="TFK01779.1"/>
    </source>
</evidence>
<keyword evidence="12 27" id="KW-1133">Transmembrane helix</keyword>
<keyword evidence="14 27" id="KW-0472">Membrane</keyword>
<comment type="function">
    <text evidence="20">The dystroglycan complex is involved in a number of processes including laminin and basement membrane assembly, sarcolemmal stability, cell survival, peripheral nerve myelination, nodal structure, cell migration, and epithelial polarization.</text>
</comment>
<dbReference type="AlphaFoldDB" id="A0A4D9DWF8"/>
<dbReference type="OrthoDB" id="5990676at2759"/>
<gene>
    <name evidence="29" type="ORF">DR999_PMT15934</name>
</gene>
<keyword evidence="11" id="KW-0732">Signal</keyword>
<dbReference type="SMART" id="SM00736">
    <property type="entry name" value="CADG"/>
    <property type="match status" value="2"/>
</dbReference>
<evidence type="ECO:0000256" key="5">
    <source>
        <dbReference type="ARBA" id="ARBA00004642"/>
    </source>
</evidence>
<evidence type="ECO:0000259" key="28">
    <source>
        <dbReference type="PROSITE" id="PS51699"/>
    </source>
</evidence>
<feature type="compositionally biased region" description="Basic and acidic residues" evidence="26">
    <location>
        <begin position="1230"/>
        <end position="1244"/>
    </location>
</feature>
<dbReference type="PROSITE" id="PS51699">
    <property type="entry name" value="SEA_DG"/>
    <property type="match status" value="1"/>
</dbReference>
<evidence type="ECO:0000256" key="6">
    <source>
        <dbReference type="ARBA" id="ARBA00022475"/>
    </source>
</evidence>
<dbReference type="PANTHER" id="PTHR21559:SF24">
    <property type="entry name" value="DYSTROGLYCAN 1"/>
    <property type="match status" value="1"/>
</dbReference>
<evidence type="ECO:0000256" key="9">
    <source>
        <dbReference type="ARBA" id="ARBA00022553"/>
    </source>
</evidence>
<evidence type="ECO:0000256" key="21">
    <source>
        <dbReference type="ARBA" id="ARBA00024991"/>
    </source>
</evidence>
<dbReference type="Pfam" id="PF05345">
    <property type="entry name" value="He_PIG"/>
    <property type="match status" value="1"/>
</dbReference>
<evidence type="ECO:0000256" key="3">
    <source>
        <dbReference type="ARBA" id="ARBA00004245"/>
    </source>
</evidence>
<dbReference type="Gene3D" id="2.60.40.10">
    <property type="entry name" value="Immunoglobulins"/>
    <property type="match status" value="2"/>
</dbReference>
<evidence type="ECO:0000256" key="23">
    <source>
        <dbReference type="ARBA" id="ARBA00030092"/>
    </source>
</evidence>
<dbReference type="GO" id="GO:0005576">
    <property type="term" value="C:extracellular region"/>
    <property type="evidence" value="ECO:0007669"/>
    <property type="project" value="UniProtKB-SubCell"/>
</dbReference>
<dbReference type="InterPro" id="IPR008465">
    <property type="entry name" value="DAG1_C"/>
</dbReference>
<keyword evidence="29" id="KW-0675">Receptor</keyword>
<evidence type="ECO:0000256" key="17">
    <source>
        <dbReference type="ARBA" id="ARBA00023212"/>
    </source>
</evidence>
<dbReference type="GO" id="GO:0043236">
    <property type="term" value="F:laminin binding"/>
    <property type="evidence" value="ECO:0007669"/>
    <property type="project" value="TreeGrafter"/>
</dbReference>
<evidence type="ECO:0000256" key="18">
    <source>
        <dbReference type="ARBA" id="ARBA00023242"/>
    </source>
</evidence>
<dbReference type="SUPFAM" id="SSF49313">
    <property type="entry name" value="Cadherin-like"/>
    <property type="match status" value="2"/>
</dbReference>
<keyword evidence="9" id="KW-0597">Phosphoprotein</keyword>
<feature type="domain" description="Peptidase S72" evidence="28">
    <location>
        <begin position="967"/>
        <end position="1082"/>
    </location>
</feature>
<dbReference type="GO" id="GO:0002009">
    <property type="term" value="P:morphogenesis of an epithelium"/>
    <property type="evidence" value="ECO:0007669"/>
    <property type="project" value="TreeGrafter"/>
</dbReference>
<dbReference type="Pfam" id="PF05454">
    <property type="entry name" value="DAG1"/>
    <property type="match status" value="1"/>
</dbReference>
<evidence type="ECO:0000256" key="13">
    <source>
        <dbReference type="ARBA" id="ARBA00023018"/>
    </source>
</evidence>
<evidence type="ECO:0000256" key="2">
    <source>
        <dbReference type="ARBA" id="ARBA00004239"/>
    </source>
</evidence>
<comment type="subcellular location">
    <subcellularLocation>
        <location evidence="1">Cell membrane</location>
        <location evidence="1">Sarcolemma</location>
    </subcellularLocation>
    <subcellularLocation>
        <location evidence="4">Cell membrane</location>
        <topology evidence="4">Single-pass type I membrane protein</topology>
    </subcellularLocation>
    <subcellularLocation>
        <location evidence="3">Cytoplasm</location>
        <location evidence="3">Cytoskeleton</location>
    </subcellularLocation>
    <subcellularLocation>
        <location evidence="5">Nucleus</location>
        <location evidence="5">Nucleoplasm</location>
    </subcellularLocation>
    <subcellularLocation>
        <location evidence="25">Postsynaptic cell membrane</location>
    </subcellularLocation>
    <subcellularLocation>
        <location evidence="2">Secreted</location>
        <location evidence="2">Extracellular space</location>
    </subcellularLocation>
</comment>
<dbReference type="EMBL" id="QXTE01000210">
    <property type="protein sequence ID" value="TFK01779.1"/>
    <property type="molecule type" value="Genomic_DNA"/>
</dbReference>
<keyword evidence="7" id="KW-0963">Cytoplasm</keyword>
<evidence type="ECO:0000256" key="1">
    <source>
        <dbReference type="ARBA" id="ARBA00004135"/>
    </source>
</evidence>
<proteinExistence type="predicted"/>
<dbReference type="GO" id="GO:0005509">
    <property type="term" value="F:calcium ion binding"/>
    <property type="evidence" value="ECO:0007669"/>
    <property type="project" value="InterPro"/>
</dbReference>
<sequence>MKQQPLVISEAHTYNVRMDAVRIHIGTEDRLLVSGSHLPLERRVLPTLLLLALVSLSGIMPAAVAKESNNTCEEIQILRGIPDTIAFMGKVFYYPVPPFAFQGKITQYKITLANGADLPKWLEFNPNTSTLQGLPVNEENGEYHLNVAAHEDGCVQKTPRANVNFTLHVQDSILIPEKKTGLSHMPKGNIISSERCTRDSSLTSAEIIIHAAAESLDVQQRLFLVCTMAEYLHLDPSSLALNPYQGLIHRSRRNLTILAEDIRHVSFMESHYIGLYWPVGCGVFAMLYELIQVLRHNVDSHHLAQLLGYEIAGWRIIKREGFERKCSGRQRRQLMVTPTPTLKMTEIMAKPTGEDVFTTLPPNSLVYLHTDTVVSPIQTWFSFHKASTAVTSYKKWNEINVTSHGSLEALEMGPSQNFLSKRPMSRTIFQDLSAFAFPELSPSLIITATSLSTEFKGLQNTVSSKPLFLEQPQSHVQELDAFLQSGKSEPSRHHFLSFLSFDITEPTGKGQFSRPIYTLMTETHYEWPLISPEVSLVKTAPQTHFPEEILMTSVYSRQEDSIFGYPHFPEFGIPSSAIVSPEKLPSTSISTSVQLTTLFGFTPPTDDMFLLLSGGSHLSQELFNGYEYMSNSFMTIPHTDRLPFTEEETSVPSIIHLDTLIWDRESNLSYVTSILDSSILSSPFPSDAGPSHETSLTAQSYPDNAPLLTLPTDFTGFDSSELSRPTKIFTSYDSSKLRTQNHFPSALPSGTKDLNSDKSLGTRMILPNVTVFTLELTKMSNIPPYTAEISVRTIFNATSHLYNNAQELVQMSSSLVYQDTISLPFPTYESLQSTHVAWVRPLFSVSQVPQDITPGQTNTFPKVNNSIKFITATIGCKFHFSVPADTFYDQEDGNSTQLTLGINPVDGSPSGPESWLQFNASLQAMYGYPLSIDFQYSPQEFVLSATDSGGLTVWEPLIIELLRPTSIPCHIYTIRMKNSYHSFLRERERVGLFLDKLSKYLNSSSLKSITLTALRPGSTVISWYNRSLCTSTNTSLSWCSRDEIQEVLNKLRAPDGNVSPYFAEAMLPEFKIDIVENVSYGGICLPTTKPFNGSLTLNSTFPTYNEESNSWIRNVLLISLCATIMVALIIVAHRCCKYHKKILESRSMTFQGRALFDYVDLEMDMLKPRKAPVLQRDVPPSPHLWIPVPPSSQQQPCRPNVTFVASRLPQSLPPFQPPKYQLPPHYKVDITSRSDQGNIHRGDYPKSGLY</sequence>
<evidence type="ECO:0000313" key="30">
    <source>
        <dbReference type="Proteomes" id="UP000297703"/>
    </source>
</evidence>
<dbReference type="GO" id="GO:0005856">
    <property type="term" value="C:cytoskeleton"/>
    <property type="evidence" value="ECO:0007669"/>
    <property type="project" value="UniProtKB-SubCell"/>
</dbReference>
<evidence type="ECO:0000256" key="10">
    <source>
        <dbReference type="ARBA" id="ARBA00022692"/>
    </source>
</evidence>
<evidence type="ECO:0000256" key="11">
    <source>
        <dbReference type="ARBA" id="ARBA00022729"/>
    </source>
</evidence>
<keyword evidence="6" id="KW-1003">Cell membrane</keyword>
<feature type="region of interest" description="Disordered" evidence="26">
    <location>
        <begin position="1230"/>
        <end position="1250"/>
    </location>
</feature>
<keyword evidence="8" id="KW-0964">Secreted</keyword>